<proteinExistence type="predicted"/>
<dbReference type="AlphaFoldDB" id="F7YTL6"/>
<protein>
    <submittedName>
        <fullName evidence="2">Uncharacterized protein</fullName>
    </submittedName>
</protein>
<dbReference type="KEGG" id="tta:Theth_1166"/>
<keyword evidence="3" id="KW-1185">Reference proteome</keyword>
<keyword evidence="1" id="KW-0472">Membrane</keyword>
<dbReference type="Proteomes" id="UP000006804">
    <property type="component" value="Chromosome"/>
</dbReference>
<dbReference type="HOGENOM" id="CLU_3357943_0_0_0"/>
<keyword evidence="1" id="KW-0812">Transmembrane</keyword>
<reference evidence="2 3" key="1">
    <citation type="submission" date="2010-11" db="EMBL/GenBank/DDBJ databases">
        <title>The complete genome of Thermotoga thermarum DSM 5069.</title>
        <authorList>
            <consortium name="US DOE Joint Genome Institute (JGI-PGF)"/>
            <person name="Lucas S."/>
            <person name="Copeland A."/>
            <person name="Lapidus A."/>
            <person name="Bruce D."/>
            <person name="Goodwin L."/>
            <person name="Pitluck S."/>
            <person name="Kyrpides N."/>
            <person name="Mavromatis K."/>
            <person name="Ivanova N."/>
            <person name="Zeytun A."/>
            <person name="Brettin T."/>
            <person name="Detter J.C."/>
            <person name="Tapia R."/>
            <person name="Han C."/>
            <person name="Land M."/>
            <person name="Hauser L."/>
            <person name="Markowitz V."/>
            <person name="Cheng J.-F."/>
            <person name="Hugenholtz P."/>
            <person name="Woyke T."/>
            <person name="Wu D."/>
            <person name="Spring S."/>
            <person name="Schroeder M."/>
            <person name="Brambilla E."/>
            <person name="Klenk H.-P."/>
            <person name="Eisen J.A."/>
        </authorList>
    </citation>
    <scope>NUCLEOTIDE SEQUENCE [LARGE SCALE GENOMIC DNA]</scope>
    <source>
        <strain evidence="2 3">DSM 5069</strain>
    </source>
</reference>
<sequence length="36" mass="3958" precursor="true">MYFVLFPEALLGLIVVSLILVGVGLIINAKNKKDKK</sequence>
<organism evidence="2 3">
    <name type="scientific">Pseudothermotoga thermarum DSM 5069</name>
    <dbReference type="NCBI Taxonomy" id="688269"/>
    <lineage>
        <taxon>Bacteria</taxon>
        <taxon>Thermotogati</taxon>
        <taxon>Thermotogota</taxon>
        <taxon>Thermotogae</taxon>
        <taxon>Thermotogales</taxon>
        <taxon>Thermotogaceae</taxon>
        <taxon>Pseudothermotoga</taxon>
    </lineage>
</organism>
<accession>F7YTL6</accession>
<keyword evidence="1" id="KW-1133">Transmembrane helix</keyword>
<dbReference type="STRING" id="688269.Theth_1166"/>
<evidence type="ECO:0000313" key="3">
    <source>
        <dbReference type="Proteomes" id="UP000006804"/>
    </source>
</evidence>
<name>F7YTL6_9THEM</name>
<feature type="transmembrane region" description="Helical" evidence="1">
    <location>
        <begin position="6"/>
        <end position="27"/>
    </location>
</feature>
<evidence type="ECO:0000313" key="2">
    <source>
        <dbReference type="EMBL" id="AEH51238.1"/>
    </source>
</evidence>
<dbReference type="EMBL" id="CP002351">
    <property type="protein sequence ID" value="AEH51238.1"/>
    <property type="molecule type" value="Genomic_DNA"/>
</dbReference>
<gene>
    <name evidence="2" type="ORF">Theth_1166</name>
</gene>
<evidence type="ECO:0000256" key="1">
    <source>
        <dbReference type="SAM" id="Phobius"/>
    </source>
</evidence>